<comment type="subcellular location">
    <subcellularLocation>
        <location evidence="1">Nucleus</location>
    </subcellularLocation>
</comment>
<dbReference type="SMART" id="SM00707">
    <property type="entry name" value="RPEL"/>
    <property type="match status" value="2"/>
</dbReference>
<keyword evidence="2" id="KW-0677">Repeat</keyword>
<keyword evidence="3" id="KW-0539">Nucleus</keyword>
<name>A0A8H2X279_9AGAM</name>
<dbReference type="PANTHER" id="PTHR22793">
    <property type="entry name" value="MYOCARDIN-RELATED TRANSCRIPTION FACTOR-RELATED"/>
    <property type="match status" value="1"/>
</dbReference>
<reference evidence="6" key="1">
    <citation type="submission" date="2021-01" db="EMBL/GenBank/DDBJ databases">
        <authorList>
            <person name="Kaushik A."/>
        </authorList>
    </citation>
    <scope>NUCLEOTIDE SEQUENCE</scope>
    <source>
        <strain evidence="6">AG3-T5</strain>
    </source>
</reference>
<sequence>MASVIEAVKEMIPGVGQTNPEQEEVIKPDETPLSPRTAEAKLKLERSIKERPEKQELVDRNILKDSKVAPSLQAAQDKLQRAQLENKLGKALESRPKPEELVDHGILTKDEVPPSH</sequence>
<organism evidence="6 7">
    <name type="scientific">Rhizoctonia solani</name>
    <dbReference type="NCBI Taxonomy" id="456999"/>
    <lineage>
        <taxon>Eukaryota</taxon>
        <taxon>Fungi</taxon>
        <taxon>Dikarya</taxon>
        <taxon>Basidiomycota</taxon>
        <taxon>Agaricomycotina</taxon>
        <taxon>Agaricomycetes</taxon>
        <taxon>Cantharellales</taxon>
        <taxon>Ceratobasidiaceae</taxon>
        <taxon>Rhizoctonia</taxon>
    </lineage>
</organism>
<evidence type="ECO:0008006" key="8">
    <source>
        <dbReference type="Google" id="ProtNLM"/>
    </source>
</evidence>
<dbReference type="PANTHER" id="PTHR22793:SF12">
    <property type="entry name" value="MYOCARDIN-RELATED TRANSCRIPTION FACTOR, ISOFORM H"/>
    <property type="match status" value="1"/>
</dbReference>
<comment type="caution">
    <text evidence="6">The sequence shown here is derived from an EMBL/GenBank/DDBJ whole genome shotgun (WGS) entry which is preliminary data.</text>
</comment>
<dbReference type="EMBL" id="CAJMWW010000069">
    <property type="protein sequence ID" value="CAE6416052.1"/>
    <property type="molecule type" value="Genomic_DNA"/>
</dbReference>
<dbReference type="AlphaFoldDB" id="A0A8H2X279"/>
<feature type="region of interest" description="Disordered" evidence="5">
    <location>
        <begin position="86"/>
        <end position="116"/>
    </location>
</feature>
<evidence type="ECO:0000313" key="6">
    <source>
        <dbReference type="EMBL" id="CAE6416052.1"/>
    </source>
</evidence>
<evidence type="ECO:0000256" key="2">
    <source>
        <dbReference type="ARBA" id="ARBA00022737"/>
    </source>
</evidence>
<evidence type="ECO:0000256" key="1">
    <source>
        <dbReference type="ARBA" id="ARBA00004123"/>
    </source>
</evidence>
<dbReference type="GO" id="GO:0045944">
    <property type="term" value="P:positive regulation of transcription by RNA polymerase II"/>
    <property type="evidence" value="ECO:0007669"/>
    <property type="project" value="TreeGrafter"/>
</dbReference>
<dbReference type="Gene3D" id="6.10.150.10">
    <property type="match status" value="1"/>
</dbReference>
<dbReference type="GO" id="GO:0005634">
    <property type="term" value="C:nucleus"/>
    <property type="evidence" value="ECO:0007669"/>
    <property type="project" value="UniProtKB-SubCell"/>
</dbReference>
<dbReference type="Proteomes" id="UP000663841">
    <property type="component" value="Unassembled WGS sequence"/>
</dbReference>
<dbReference type="GO" id="GO:0003713">
    <property type="term" value="F:transcription coactivator activity"/>
    <property type="evidence" value="ECO:0007669"/>
    <property type="project" value="TreeGrafter"/>
</dbReference>
<feature type="repeat" description="RPEL" evidence="4">
    <location>
        <begin position="42"/>
        <end position="67"/>
    </location>
</feature>
<evidence type="ECO:0000256" key="4">
    <source>
        <dbReference type="PROSITE-ProRule" id="PRU00401"/>
    </source>
</evidence>
<evidence type="ECO:0000313" key="7">
    <source>
        <dbReference type="Proteomes" id="UP000663841"/>
    </source>
</evidence>
<gene>
    <name evidence="6" type="ORF">RDB_LOCUS33491</name>
</gene>
<evidence type="ECO:0000256" key="5">
    <source>
        <dbReference type="SAM" id="MobiDB-lite"/>
    </source>
</evidence>
<protein>
    <recommendedName>
        <fullName evidence="8">RPEL repeat protein</fullName>
    </recommendedName>
</protein>
<dbReference type="InterPro" id="IPR004018">
    <property type="entry name" value="RPEL_repeat"/>
</dbReference>
<evidence type="ECO:0000256" key="3">
    <source>
        <dbReference type="ARBA" id="ARBA00023242"/>
    </source>
</evidence>
<dbReference type="Pfam" id="PF02755">
    <property type="entry name" value="RPEL"/>
    <property type="match status" value="1"/>
</dbReference>
<feature type="compositionally biased region" description="Basic and acidic residues" evidence="5">
    <location>
        <begin position="87"/>
        <end position="116"/>
    </location>
</feature>
<accession>A0A8H2X279</accession>
<dbReference type="PROSITE" id="PS51073">
    <property type="entry name" value="RPEL"/>
    <property type="match status" value="1"/>
</dbReference>
<proteinExistence type="predicted"/>
<dbReference type="InterPro" id="IPR043451">
    <property type="entry name" value="Myocardin-like"/>
</dbReference>